<proteinExistence type="inferred from homology"/>
<dbReference type="InterPro" id="IPR002347">
    <property type="entry name" value="SDR_fam"/>
</dbReference>
<dbReference type="GO" id="GO:0004090">
    <property type="term" value="F:carbonyl reductase (NADPH) activity"/>
    <property type="evidence" value="ECO:0007669"/>
    <property type="project" value="UniProtKB-EC"/>
</dbReference>
<keyword evidence="2" id="KW-0521">NADP</keyword>
<keyword evidence="7" id="KW-1185">Reference proteome</keyword>
<dbReference type="Proteomes" id="UP000549394">
    <property type="component" value="Unassembled WGS sequence"/>
</dbReference>
<evidence type="ECO:0000313" key="7">
    <source>
        <dbReference type="Proteomes" id="UP000549394"/>
    </source>
</evidence>
<dbReference type="PROSITE" id="PS00061">
    <property type="entry name" value="ADH_SHORT"/>
    <property type="match status" value="1"/>
</dbReference>
<dbReference type="CDD" id="cd05324">
    <property type="entry name" value="carb_red_PTCR-like_SDR_c"/>
    <property type="match status" value="1"/>
</dbReference>
<dbReference type="EMBL" id="CAJFCJ010000007">
    <property type="protein sequence ID" value="CAD5117371.1"/>
    <property type="molecule type" value="Genomic_DNA"/>
</dbReference>
<accession>A0A7I8VMY4</accession>
<dbReference type="Pfam" id="PF00106">
    <property type="entry name" value="adh_short"/>
    <property type="match status" value="2"/>
</dbReference>
<protein>
    <recommendedName>
        <fullName evidence="4">carbonyl reductase (NADPH)</fullName>
        <ecNumber evidence="4">1.1.1.184</ecNumber>
    </recommendedName>
</protein>
<keyword evidence="3" id="KW-0560">Oxidoreductase</keyword>
<evidence type="ECO:0000256" key="5">
    <source>
        <dbReference type="RuleBase" id="RU000363"/>
    </source>
</evidence>
<dbReference type="SUPFAM" id="SSF51735">
    <property type="entry name" value="NAD(P)-binding Rossmann-fold domains"/>
    <property type="match status" value="1"/>
</dbReference>
<sequence>MSSKVAIVTGSNKGVGFGIVRGLCKKFDGDVYLTARNQQRGEAAVELLKKEGLSPKFHVLDIDNEETIMKIRDFLKEKYGGLDLLVNNAGIAYKGNATEPFGEQAEVTCKTNVYSTIRACEILFPILKPKARVVHLSSLVCLMSFSKSKPNIQSSFRNAKTIDDVKKLISDFVEAAKSGNHLEKGWPNTAYGVSKMGVSAITHIQQKEFDKDGRHIIVNSCCPGYVDTDMTSHKGVKTIDEGAQTPLWLSLMDENSQVYPRGEFCQEMRISKWMA</sequence>
<comment type="caution">
    <text evidence="6">The sequence shown here is derived from an EMBL/GenBank/DDBJ whole genome shotgun (WGS) entry which is preliminary data.</text>
</comment>
<evidence type="ECO:0000256" key="1">
    <source>
        <dbReference type="ARBA" id="ARBA00006484"/>
    </source>
</evidence>
<dbReference type="OrthoDB" id="7289984at2759"/>
<dbReference type="InterPro" id="IPR036291">
    <property type="entry name" value="NAD(P)-bd_dom_sf"/>
</dbReference>
<dbReference type="PRINTS" id="PR00080">
    <property type="entry name" value="SDRFAMILY"/>
</dbReference>
<dbReference type="PRINTS" id="PR00081">
    <property type="entry name" value="GDHRDH"/>
</dbReference>
<name>A0A7I8VMY4_9ANNE</name>
<dbReference type="PANTHER" id="PTHR43963">
    <property type="entry name" value="CARBONYL REDUCTASE 1-RELATED"/>
    <property type="match status" value="1"/>
</dbReference>
<dbReference type="PANTHER" id="PTHR43963:SF4">
    <property type="entry name" value="CARBONYL REDUCTASE (NADPH)"/>
    <property type="match status" value="1"/>
</dbReference>
<dbReference type="InterPro" id="IPR045313">
    <property type="entry name" value="CBR1-like"/>
</dbReference>
<dbReference type="Gene3D" id="3.40.50.720">
    <property type="entry name" value="NAD(P)-binding Rossmann-like Domain"/>
    <property type="match status" value="1"/>
</dbReference>
<dbReference type="EC" id="1.1.1.184" evidence="4"/>
<evidence type="ECO:0000256" key="4">
    <source>
        <dbReference type="ARBA" id="ARBA00026118"/>
    </source>
</evidence>
<reference evidence="6 7" key="1">
    <citation type="submission" date="2020-08" db="EMBL/GenBank/DDBJ databases">
        <authorList>
            <person name="Hejnol A."/>
        </authorList>
    </citation>
    <scope>NUCLEOTIDE SEQUENCE [LARGE SCALE GENOMIC DNA]</scope>
</reference>
<organism evidence="6 7">
    <name type="scientific">Dimorphilus gyrociliatus</name>
    <dbReference type="NCBI Taxonomy" id="2664684"/>
    <lineage>
        <taxon>Eukaryota</taxon>
        <taxon>Metazoa</taxon>
        <taxon>Spiralia</taxon>
        <taxon>Lophotrochozoa</taxon>
        <taxon>Annelida</taxon>
        <taxon>Polychaeta</taxon>
        <taxon>Polychaeta incertae sedis</taxon>
        <taxon>Dinophilidae</taxon>
        <taxon>Dimorphilus</taxon>
    </lineage>
</organism>
<dbReference type="AlphaFoldDB" id="A0A7I8VMY4"/>
<dbReference type="InterPro" id="IPR020904">
    <property type="entry name" value="Sc_DH/Rdtase_CS"/>
</dbReference>
<comment type="similarity">
    <text evidence="1 5">Belongs to the short-chain dehydrogenases/reductases (SDR) family.</text>
</comment>
<gene>
    <name evidence="6" type="ORF">DGYR_LOCUS5904</name>
</gene>
<evidence type="ECO:0000256" key="3">
    <source>
        <dbReference type="ARBA" id="ARBA00023002"/>
    </source>
</evidence>
<evidence type="ECO:0000256" key="2">
    <source>
        <dbReference type="ARBA" id="ARBA00022857"/>
    </source>
</evidence>
<evidence type="ECO:0000313" key="6">
    <source>
        <dbReference type="EMBL" id="CAD5117371.1"/>
    </source>
</evidence>